<dbReference type="EMBL" id="KP411017">
    <property type="protein sequence ID" value="AJK28081.1"/>
    <property type="molecule type" value="Genomic_DNA"/>
</dbReference>
<dbReference type="InterPro" id="IPR000834">
    <property type="entry name" value="Peptidase_M14"/>
</dbReference>
<evidence type="ECO:0000256" key="3">
    <source>
        <dbReference type="ARBA" id="ARBA00022670"/>
    </source>
</evidence>
<dbReference type="SMART" id="SM00631">
    <property type="entry name" value="Zn_pept"/>
    <property type="match status" value="1"/>
</dbReference>
<gene>
    <name evidence="8" type="ORF">CPT_Palmer14</name>
</gene>
<protein>
    <submittedName>
        <fullName evidence="8">Carboxypeptidase A</fullName>
    </submittedName>
</protein>
<dbReference type="KEGG" id="vg:26636472"/>
<dbReference type="GO" id="GO:0006508">
    <property type="term" value="P:proteolysis"/>
    <property type="evidence" value="ECO:0007669"/>
    <property type="project" value="UniProtKB-KW"/>
</dbReference>
<keyword evidence="8" id="KW-0121">Carboxypeptidase</keyword>
<keyword evidence="6" id="KW-0482">Metalloprotease</keyword>
<dbReference type="CDD" id="cd00596">
    <property type="entry name" value="Peptidase_M14_like"/>
    <property type="match status" value="1"/>
</dbReference>
<evidence type="ECO:0000259" key="7">
    <source>
        <dbReference type="PROSITE" id="PS52035"/>
    </source>
</evidence>
<comment type="cofactor">
    <cofactor evidence="1">
        <name>Zn(2+)</name>
        <dbReference type="ChEBI" id="CHEBI:29105"/>
    </cofactor>
</comment>
<proteinExistence type="inferred from homology"/>
<dbReference type="PANTHER" id="PTHR11705">
    <property type="entry name" value="PROTEASE FAMILY M14 CARBOXYPEPTIDASE A,B"/>
    <property type="match status" value="1"/>
</dbReference>
<dbReference type="GO" id="GO:0004181">
    <property type="term" value="F:metallocarboxypeptidase activity"/>
    <property type="evidence" value="ECO:0007669"/>
    <property type="project" value="InterPro"/>
</dbReference>
<dbReference type="PANTHER" id="PTHR11705:SF143">
    <property type="entry name" value="SLL0236 PROTEIN"/>
    <property type="match status" value="1"/>
</dbReference>
<keyword evidence="5" id="KW-0862">Zinc</keyword>
<evidence type="ECO:0000256" key="6">
    <source>
        <dbReference type="ARBA" id="ARBA00023049"/>
    </source>
</evidence>
<dbReference type="SUPFAM" id="SSF53187">
    <property type="entry name" value="Zn-dependent exopeptidases"/>
    <property type="match status" value="1"/>
</dbReference>
<evidence type="ECO:0000313" key="8">
    <source>
        <dbReference type="EMBL" id="AJK28081.1"/>
    </source>
</evidence>
<feature type="domain" description="Peptidase M14" evidence="7">
    <location>
        <begin position="141"/>
        <end position="467"/>
    </location>
</feature>
<dbReference type="GO" id="GO:0008270">
    <property type="term" value="F:zinc ion binding"/>
    <property type="evidence" value="ECO:0007669"/>
    <property type="project" value="InterPro"/>
</dbReference>
<dbReference type="PROSITE" id="PS52035">
    <property type="entry name" value="PEPTIDASE_M14"/>
    <property type="match status" value="1"/>
</dbReference>
<accession>A0A0C5ACD8</accession>
<organism evidence="8 9">
    <name type="scientific">Bacillus phage Palmer</name>
    <dbReference type="NCBI Taxonomy" id="1597966"/>
    <lineage>
        <taxon>Viruses</taxon>
        <taxon>Duplodnaviria</taxon>
        <taxon>Heunggongvirae</taxon>
        <taxon>Uroviricota</taxon>
        <taxon>Caudoviricetes</taxon>
        <taxon>Pagevirus</taxon>
        <taxon>Pagevirus palmer</taxon>
    </lineage>
</organism>
<dbReference type="GeneID" id="26636472"/>
<keyword evidence="9" id="KW-1185">Reference proteome</keyword>
<comment type="similarity">
    <text evidence="2">Belongs to the peptidase M14 family.</text>
</comment>
<dbReference type="OrthoDB" id="4842at10239"/>
<keyword evidence="3" id="KW-0645">Protease</keyword>
<dbReference type="RefSeq" id="YP_009210049.1">
    <property type="nucleotide sequence ID" value="NC_028926.1"/>
</dbReference>
<evidence type="ECO:0000313" key="9">
    <source>
        <dbReference type="Proteomes" id="UP000032124"/>
    </source>
</evidence>
<evidence type="ECO:0000256" key="4">
    <source>
        <dbReference type="ARBA" id="ARBA00022801"/>
    </source>
</evidence>
<dbReference type="GO" id="GO:0005615">
    <property type="term" value="C:extracellular space"/>
    <property type="evidence" value="ECO:0007669"/>
    <property type="project" value="TreeGrafter"/>
</dbReference>
<evidence type="ECO:0000256" key="2">
    <source>
        <dbReference type="ARBA" id="ARBA00005988"/>
    </source>
</evidence>
<keyword evidence="4" id="KW-0378">Hydrolase</keyword>
<dbReference type="Proteomes" id="UP000032124">
    <property type="component" value="Segment"/>
</dbReference>
<dbReference type="Pfam" id="PF00246">
    <property type="entry name" value="Peptidase_M14"/>
    <property type="match status" value="1"/>
</dbReference>
<evidence type="ECO:0000256" key="1">
    <source>
        <dbReference type="ARBA" id="ARBA00001947"/>
    </source>
</evidence>
<dbReference type="Gene3D" id="3.40.630.10">
    <property type="entry name" value="Zn peptidases"/>
    <property type="match status" value="1"/>
</dbReference>
<sequence>MPTIDLTALRQQGNEVAIDFIASVQDGGESFFYPATYYGDSIKVENLSTSDLYITVNESTEQLIKPFEKYSFSGEEFTSFFVRPALGMGSFRARLSHFEYDEEDEKEMNDKVTQIEEVGTDPGAFWIPPTQPAMPWGANGVPDSTSRSPEAFVQGLYEPYRKKNSRYITRTLLGKDQSDTWNIWRYELTPKHYTKTIVVSAGTHGNEYTASFALARFFYHLVNDWKNYPQLEYIRKNVRLIVHPINNPWSFANNNRRNSRGVDLNRNMEYLWTYINGASFQPGGTYYKGTAPFSERESQLFRDSMAEMGEALSYIDFHTINTIEAEHIVFTPRYIPQYREIFEDNIARLFKTGNRIVDGTTAMPTLALHAATTHNMTTANPEWYNGLYGGNRDSVEMTEALKWFGNVIIKACALKHKTNIIEESAAFSKVAMYDRGTTPASSTITSTVYNNVSHATYDLILKRHGVVRATGYVKFTLTAPATVGVNPIIYQVNHPERGYSDVKDEVTNEILQILAAGTYVVPFDARIHNFPHNYNTASTSRPEQTKFRLRMKTSAGTVNIDSWRVYLDWTPTERGRAYEIANFTGLEAQPEGSDFAIVYPDPVKYGYDSVTDE</sequence>
<name>A0A0C5ACD8_9CAUD</name>
<evidence type="ECO:0000256" key="5">
    <source>
        <dbReference type="ARBA" id="ARBA00022833"/>
    </source>
</evidence>
<reference evidence="8 9" key="1">
    <citation type="journal article" date="2015" name="Genome Announc.">
        <title>Complete Genome Sequence of Bacillus megaterium Podophage Palmer.</title>
        <authorList>
            <person name="Hargrove E.C."/>
            <person name="Lopez M.S."/>
            <person name="Hernandez A.C."/>
            <person name="Kuty Everett G.F."/>
        </authorList>
    </citation>
    <scope>NUCLEOTIDE SEQUENCE [LARGE SCALE GENOMIC DNA]</scope>
</reference>